<keyword evidence="2" id="KW-1185">Reference proteome</keyword>
<evidence type="ECO:0000313" key="1">
    <source>
        <dbReference type="EMBL" id="TDL30186.1"/>
    </source>
</evidence>
<organism evidence="1 2">
    <name type="scientific">Rickenella mellea</name>
    <dbReference type="NCBI Taxonomy" id="50990"/>
    <lineage>
        <taxon>Eukaryota</taxon>
        <taxon>Fungi</taxon>
        <taxon>Dikarya</taxon>
        <taxon>Basidiomycota</taxon>
        <taxon>Agaricomycotina</taxon>
        <taxon>Agaricomycetes</taxon>
        <taxon>Hymenochaetales</taxon>
        <taxon>Rickenellaceae</taxon>
        <taxon>Rickenella</taxon>
    </lineage>
</organism>
<dbReference type="AlphaFoldDB" id="A0A4R5XI71"/>
<reference evidence="1 2" key="1">
    <citation type="submission" date="2018-06" db="EMBL/GenBank/DDBJ databases">
        <title>A transcriptomic atlas of mushroom development highlights an independent origin of complex multicellularity.</title>
        <authorList>
            <consortium name="DOE Joint Genome Institute"/>
            <person name="Krizsan K."/>
            <person name="Almasi E."/>
            <person name="Merenyi Z."/>
            <person name="Sahu N."/>
            <person name="Viragh M."/>
            <person name="Koszo T."/>
            <person name="Mondo S."/>
            <person name="Kiss B."/>
            <person name="Balint B."/>
            <person name="Kues U."/>
            <person name="Barry K."/>
            <person name="Hegedus J.C."/>
            <person name="Henrissat B."/>
            <person name="Johnson J."/>
            <person name="Lipzen A."/>
            <person name="Ohm R."/>
            <person name="Nagy I."/>
            <person name="Pangilinan J."/>
            <person name="Yan J."/>
            <person name="Xiong Y."/>
            <person name="Grigoriev I.V."/>
            <person name="Hibbett D.S."/>
            <person name="Nagy L.G."/>
        </authorList>
    </citation>
    <scope>NUCLEOTIDE SEQUENCE [LARGE SCALE GENOMIC DNA]</scope>
    <source>
        <strain evidence="1 2">SZMC22713</strain>
    </source>
</reference>
<protein>
    <recommendedName>
        <fullName evidence="3">F-box domain-containing protein</fullName>
    </recommendedName>
</protein>
<accession>A0A4R5XI71</accession>
<dbReference type="VEuPathDB" id="FungiDB:BD410DRAFT_55479"/>
<dbReference type="STRING" id="50990.A0A4R5XI71"/>
<dbReference type="Proteomes" id="UP000294933">
    <property type="component" value="Unassembled WGS sequence"/>
</dbReference>
<gene>
    <name evidence="1" type="ORF">BD410DRAFT_55479</name>
</gene>
<evidence type="ECO:0000313" key="2">
    <source>
        <dbReference type="Proteomes" id="UP000294933"/>
    </source>
</evidence>
<proteinExistence type="predicted"/>
<sequence>MVASDTGKPSGDFTMFAGKTSYPSPVSLETIDYLIAALYRLKESKGVSDNEDFSLFASPGDCDSTHPPIRSEEVDFVSAYTRLRDLKKSGGALSTVLQAVEHEIWLQQQKCNPLALRTGIKSLLKDVLRHILEIGYETFEDPQKHHTFPIAVSGISQYFRSVALATPRIWNRINSSYCIEHLETFIMRSKAVDLSVVVGAIPGVSPSQNRCSVEEFMAIATKHSARWSKFEYHSDGSLLVEGNGYIHPSLYSYPTLYLPHLSELTCCKYHYDPRFDDINHAPFFSGWDMPNLTHFYGLNTMLDWRVNKAPLLQHGDIIIDPSIEVAWSWHWRFRSFLHFAPQLSNLELGLSNVAWSDNETELPVTVLPQLTKLAITIDGVVATKLVTEFFKAIKTPLILTLVLKFSNADVDQTRTDANSMLRAILENSKPRVSFELDAMEHSSPFHDVLQLLTSKLPSIGVLILRGSCIHSSSSDWITREDPLQLQTVILERCDGLEYYVVEKFAELVKARPQWDNFRLFHLDCQSLQPFIDELKESFGHRLLDQFGALKYLQQMKLLPL</sequence>
<dbReference type="OrthoDB" id="2973282at2759"/>
<name>A0A4R5XI71_9AGAM</name>
<evidence type="ECO:0008006" key="3">
    <source>
        <dbReference type="Google" id="ProtNLM"/>
    </source>
</evidence>
<dbReference type="EMBL" id="ML170156">
    <property type="protein sequence ID" value="TDL30186.1"/>
    <property type="molecule type" value="Genomic_DNA"/>
</dbReference>